<dbReference type="EMBL" id="CAUYUE010000008">
    <property type="protein sequence ID" value="CAK0783217.1"/>
    <property type="molecule type" value="Genomic_DNA"/>
</dbReference>
<organism evidence="2 3">
    <name type="scientific">Coccomyxa viridis</name>
    <dbReference type="NCBI Taxonomy" id="1274662"/>
    <lineage>
        <taxon>Eukaryota</taxon>
        <taxon>Viridiplantae</taxon>
        <taxon>Chlorophyta</taxon>
        <taxon>core chlorophytes</taxon>
        <taxon>Trebouxiophyceae</taxon>
        <taxon>Trebouxiophyceae incertae sedis</taxon>
        <taxon>Coccomyxaceae</taxon>
        <taxon>Coccomyxa</taxon>
    </lineage>
</organism>
<dbReference type="InterPro" id="IPR012334">
    <property type="entry name" value="Pectin_lyas_fold"/>
</dbReference>
<gene>
    <name evidence="2" type="ORF">CVIRNUC_006416</name>
</gene>
<evidence type="ECO:0008006" key="4">
    <source>
        <dbReference type="Google" id="ProtNLM"/>
    </source>
</evidence>
<dbReference type="SMART" id="SM00710">
    <property type="entry name" value="PbH1"/>
    <property type="match status" value="7"/>
</dbReference>
<sequence>MLAAKRVILLVCIQGIIASHLTQADTLSDTLQIIRDNFRGILSGFHYLPVVSNLDQCAPSRLKLDELFVQKQPYNIKSATCQTQDALSSNPIGCRKIKGDNSSAAGCGLDTAQLTQPAFTTDPIRNASLTLTKDFVVNPPDALLSPKRRQLLSTGVSAEPLASITTVQGSVAYYNPNNSAVDSQDFYNAFYKYWAQQQYTRFVVQTGNYSVINPVGGFHLQAACGGLNRALPFELDFGGSTFVFTNGTYGGVFFAYCYNLYVHNATFYYNFTQNPWYQATVTGISANSQVWNITVQDGYPTNYVTQYYQALCVPWNPVTRLPKQNTSDIYPTPGQTTSLGGSNFQFNFNYNNFGISVGDYITCRGNQGNHGIIPWYSQNMTIADLTFYNPAVFGIYEETGYNNTYINNRIIPYPSPVGSGGAQQAPLQSSTADGFHASTSILGPTLINNTLLNSGDDGIAIHGRYYLVVAVDKAGGNITVATGCAYPCDRVYQGLGLTGYTNATQYLGTTTILASNAVPNPLPAGTTSVTKPGLNLATGTSYLNITVACWPANFSFLAFDSLVTSRDDEGDGFSLINNTVGYNRGRGLLLKAGNGIVTGNQFIKPKFIAAQITPEIYWLESDFVKNVIVTNNIFDSFYGGITLGIILDGTFQPGQFQNHYNVTISGNIIRSAADQPLLITSASAVNVTNNLFDSVLCYPYQYGAAQTFIPTPQPPIFIAYASNLRVVNNTYNVPANCTYGNFSSPIQTYGSTVTGLVTS</sequence>
<dbReference type="SUPFAM" id="SSF51126">
    <property type="entry name" value="Pectin lyase-like"/>
    <property type="match status" value="1"/>
</dbReference>
<keyword evidence="3" id="KW-1185">Reference proteome</keyword>
<accession>A0AAV1I951</accession>
<keyword evidence="1" id="KW-0732">Signal</keyword>
<dbReference type="InterPro" id="IPR006626">
    <property type="entry name" value="PbH1"/>
</dbReference>
<name>A0AAV1I951_9CHLO</name>
<dbReference type="InterPro" id="IPR011050">
    <property type="entry name" value="Pectin_lyase_fold/virulence"/>
</dbReference>
<comment type="caution">
    <text evidence="2">The sequence shown here is derived from an EMBL/GenBank/DDBJ whole genome shotgun (WGS) entry which is preliminary data.</text>
</comment>
<reference evidence="2 3" key="1">
    <citation type="submission" date="2023-10" db="EMBL/GenBank/DDBJ databases">
        <authorList>
            <person name="Maclean D."/>
            <person name="Macfadyen A."/>
        </authorList>
    </citation>
    <scope>NUCLEOTIDE SEQUENCE [LARGE SCALE GENOMIC DNA]</scope>
</reference>
<feature type="chain" id="PRO_5043953945" description="Right handed beta helix domain-containing protein" evidence="1">
    <location>
        <begin position="19"/>
        <end position="759"/>
    </location>
</feature>
<evidence type="ECO:0000313" key="2">
    <source>
        <dbReference type="EMBL" id="CAK0783217.1"/>
    </source>
</evidence>
<dbReference type="Gene3D" id="2.160.20.10">
    <property type="entry name" value="Single-stranded right-handed beta-helix, Pectin lyase-like"/>
    <property type="match status" value="2"/>
</dbReference>
<protein>
    <recommendedName>
        <fullName evidence="4">Right handed beta helix domain-containing protein</fullName>
    </recommendedName>
</protein>
<dbReference type="Proteomes" id="UP001314263">
    <property type="component" value="Unassembled WGS sequence"/>
</dbReference>
<evidence type="ECO:0000256" key="1">
    <source>
        <dbReference type="SAM" id="SignalP"/>
    </source>
</evidence>
<dbReference type="AlphaFoldDB" id="A0AAV1I951"/>
<feature type="signal peptide" evidence="1">
    <location>
        <begin position="1"/>
        <end position="18"/>
    </location>
</feature>
<proteinExistence type="predicted"/>
<evidence type="ECO:0000313" key="3">
    <source>
        <dbReference type="Proteomes" id="UP001314263"/>
    </source>
</evidence>